<evidence type="ECO:0000313" key="1">
    <source>
        <dbReference type="EMBL" id="KAI0041509.1"/>
    </source>
</evidence>
<accession>A0ACB8RBM1</accession>
<name>A0ACB8RBM1_9AGAM</name>
<dbReference type="Proteomes" id="UP000814033">
    <property type="component" value="Unassembled WGS sequence"/>
</dbReference>
<sequence>MGQGSSSSGSRASSRSPGPSFSPLPSPPPSFLPTIAEAQATTDFFNFYLEDDYIKATDPLAPPPVTGAPFDFLGTFANGSSPESASASSGLSPPFSIDPQLMTTPTPSKTKSEFDEDEQLEQEEDEEEDEGQSPSTVAPIKVGGKGKARKGTVQSGGVAKKAAVSAVVKDVDNDDDADDWRPSPEEYKKMSSKEKRQLRNKISARNFRVRRKEYITTLEGDIAERDRLIDAIRTELGSTKSENASLRSEISTLKKALLSGRSDSPMLPPPGPLPAPARATAALVTPNLQKDLPSSPRMAASSKAFWGGSATFGGITPVHTTLIPESFAQPLASVKPTTPRRTSPMLQENLNPLLNATSAPSLGLGPGMPGKPAAFDMFAENNPFTMKMLDAYRMQLWTRMAQQAHQPQQAPPTPSHAPISGLASNLRPHYFTATTPKAAPSLGALLSGKHSPATAASAYPSPPPSPKPTPAQAAPVPTAQHAMLAAMASQTLLQRLGGAFWQAFSGAGEQGPQGLGGKAPVWDTDKIRRVLEGKAVVQVVDVEPEVQEKVREMPVPVGLRAPSQAQLAREPARECMGTAARDCLREYEGKISGMLEESMRALNISKK</sequence>
<comment type="caution">
    <text evidence="1">The sequence shown here is derived from an EMBL/GenBank/DDBJ whole genome shotgun (WGS) entry which is preliminary data.</text>
</comment>
<gene>
    <name evidence="1" type="ORF">FA95DRAFT_690517</name>
</gene>
<evidence type="ECO:0000313" key="2">
    <source>
        <dbReference type="Proteomes" id="UP000814033"/>
    </source>
</evidence>
<organism evidence="1 2">
    <name type="scientific">Auriscalpium vulgare</name>
    <dbReference type="NCBI Taxonomy" id="40419"/>
    <lineage>
        <taxon>Eukaryota</taxon>
        <taxon>Fungi</taxon>
        <taxon>Dikarya</taxon>
        <taxon>Basidiomycota</taxon>
        <taxon>Agaricomycotina</taxon>
        <taxon>Agaricomycetes</taxon>
        <taxon>Russulales</taxon>
        <taxon>Auriscalpiaceae</taxon>
        <taxon>Auriscalpium</taxon>
    </lineage>
</organism>
<protein>
    <submittedName>
        <fullName evidence="1">Uncharacterized protein</fullName>
    </submittedName>
</protein>
<reference evidence="1" key="1">
    <citation type="submission" date="2021-02" db="EMBL/GenBank/DDBJ databases">
        <authorList>
            <consortium name="DOE Joint Genome Institute"/>
            <person name="Ahrendt S."/>
            <person name="Looney B.P."/>
            <person name="Miyauchi S."/>
            <person name="Morin E."/>
            <person name="Drula E."/>
            <person name="Courty P.E."/>
            <person name="Chicoki N."/>
            <person name="Fauchery L."/>
            <person name="Kohler A."/>
            <person name="Kuo A."/>
            <person name="Labutti K."/>
            <person name="Pangilinan J."/>
            <person name="Lipzen A."/>
            <person name="Riley R."/>
            <person name="Andreopoulos W."/>
            <person name="He G."/>
            <person name="Johnson J."/>
            <person name="Barry K.W."/>
            <person name="Grigoriev I.V."/>
            <person name="Nagy L."/>
            <person name="Hibbett D."/>
            <person name="Henrissat B."/>
            <person name="Matheny P.B."/>
            <person name="Labbe J."/>
            <person name="Martin F."/>
        </authorList>
    </citation>
    <scope>NUCLEOTIDE SEQUENCE</scope>
    <source>
        <strain evidence="1">FP105234-sp</strain>
    </source>
</reference>
<dbReference type="EMBL" id="MU276118">
    <property type="protein sequence ID" value="KAI0041509.1"/>
    <property type="molecule type" value="Genomic_DNA"/>
</dbReference>
<reference evidence="1" key="2">
    <citation type="journal article" date="2022" name="New Phytol.">
        <title>Evolutionary transition to the ectomycorrhizal habit in the genomes of a hyperdiverse lineage of mushroom-forming fungi.</title>
        <authorList>
            <person name="Looney B."/>
            <person name="Miyauchi S."/>
            <person name="Morin E."/>
            <person name="Drula E."/>
            <person name="Courty P.E."/>
            <person name="Kohler A."/>
            <person name="Kuo A."/>
            <person name="LaButti K."/>
            <person name="Pangilinan J."/>
            <person name="Lipzen A."/>
            <person name="Riley R."/>
            <person name="Andreopoulos W."/>
            <person name="He G."/>
            <person name="Johnson J."/>
            <person name="Nolan M."/>
            <person name="Tritt A."/>
            <person name="Barry K.W."/>
            <person name="Grigoriev I.V."/>
            <person name="Nagy L.G."/>
            <person name="Hibbett D."/>
            <person name="Henrissat B."/>
            <person name="Matheny P.B."/>
            <person name="Labbe J."/>
            <person name="Martin F.M."/>
        </authorList>
    </citation>
    <scope>NUCLEOTIDE SEQUENCE</scope>
    <source>
        <strain evidence="1">FP105234-sp</strain>
    </source>
</reference>
<proteinExistence type="predicted"/>
<keyword evidence="2" id="KW-1185">Reference proteome</keyword>